<accession>A0A0S1SU86</accession>
<accession>A0A0S1SPY2</accession>
<reference evidence="1 2" key="2">
    <citation type="journal article" date="2016" name="PeerJ">
        <title>Analysis of five complete genome sequences for members of the class Peribacteria in the recently recognized Peregrinibacteria bacterial phylum.</title>
        <authorList>
            <person name="Anantharaman K."/>
            <person name="Brown C.T."/>
            <person name="Burstein D."/>
            <person name="Castelle C.J."/>
            <person name="Probst A.J."/>
            <person name="Thomas B.C."/>
            <person name="Williams K.H."/>
            <person name="Banfield J.F."/>
        </authorList>
    </citation>
    <scope>NUCLEOTIDE SEQUENCE [LARGE SCALE GENOMIC DNA]</scope>
    <source>
        <strain evidence="1">RIFOXYD1_FULL_PER-ii_59_16</strain>
    </source>
</reference>
<evidence type="ECO:0000313" key="2">
    <source>
        <dbReference type="Proteomes" id="UP000069135"/>
    </source>
</evidence>
<reference evidence="2" key="1">
    <citation type="submission" date="2015-10" db="EMBL/GenBank/DDBJ databases">
        <title>Analysis of five complete genome sequences for members of the class Peribacteria in the recently recognized Peregrinibacteria bacterial phylum.</title>
        <authorList>
            <person name="Anantharaman K."/>
            <person name="Brown C.T."/>
            <person name="Burstein D."/>
            <person name="Castelle C.J."/>
            <person name="Probst A.J."/>
            <person name="Thomas B.C."/>
            <person name="Williams K.H."/>
            <person name="Banfield J.F."/>
        </authorList>
    </citation>
    <scope>NUCLEOTIDE SEQUENCE [LARGE SCALE GENOMIC DNA]</scope>
</reference>
<accession>A0A0S1SKD5</accession>
<dbReference type="KEGG" id="prf:PeribacterA2_1004"/>
<sequence>MNLRPVHTIGLTAILLLVAGTAAVISQPETLTGVSVAFIQKQEQENAVLTPCSRFTEGYMQLPFATGNFAQWPTLYHEKAGAVVEEHLQSFLKPAKCDATTGAEALPAGPKLQELARMLPSWKNATVSQTEVGAVLLEYLRAYECALQERLYFLHPDALEELKGRLQNAGAESEVIDISDLIAEVSEEDKTITREYATARPTLHRALTIVGGLGRLLPLHGELQCIERASLDIRNALALGAEASACLPRIWNAKDPLRDLQP</sequence>
<dbReference type="STRING" id="1735162.PeribacterB2_1006"/>
<dbReference type="AlphaFoldDB" id="A0A0S1SGD7"/>
<dbReference type="EMBL" id="CP013065">
    <property type="protein sequence ID" value="ALM13669.1"/>
    <property type="molecule type" value="Genomic_DNA"/>
</dbReference>
<name>A0A0S1SGD7_9BACT</name>
<protein>
    <submittedName>
        <fullName evidence="1">Uncharacterized protein</fullName>
    </submittedName>
</protein>
<accession>A0A0S1SGD7</accession>
<gene>
    <name evidence="1" type="ORF">PeribacterD1_1004</name>
</gene>
<evidence type="ECO:0000313" key="1">
    <source>
        <dbReference type="EMBL" id="ALM13669.1"/>
    </source>
</evidence>
<accession>A0A0S1SXK7</accession>
<dbReference type="Proteomes" id="UP000069135">
    <property type="component" value="Chromosome"/>
</dbReference>
<proteinExistence type="predicted"/>
<organism evidence="1 2">
    <name type="scientific">Candidatus Peribacter riflensis</name>
    <dbReference type="NCBI Taxonomy" id="1735162"/>
    <lineage>
        <taxon>Bacteria</taxon>
        <taxon>Candidatus Peregrinibacteriota</taxon>
        <taxon>Candidatus Peribacteria</taxon>
        <taxon>Candidatus Peribacterales</taxon>
        <taxon>Candidatus Peribacteraceae</taxon>
        <taxon>Candidatus Peribacter</taxon>
    </lineage>
</organism>